<keyword evidence="2" id="KW-0732">Signal</keyword>
<sequence>MKKILLVFTLFIISNGFAQIDSQTDKEAIKELYKKLGRYEEGYFNSPLNLIYGITTEEFEGVNRVTKINLPESHSFTNNFNSFLLSGDIDLSIELNKLEKLKEVSLSKDRKVNLTQRLNYIIDFDKLSNLVDLEVLKFTDATNNTSKYLLSLITNNIKNADNLVHLKELSLSQFNSRYGDQKIEIPNFKSLKKLEIFNGFVYSDKFIFNSNIESLRLDIAGDYSQNYFDNLKNLKSLYLKGDYTYLPNSLGNLTSLESLSLNNNIIPKLPATITNLQNLKSIFYSNFVNVYLNNELVDIKSLREIGMGNSYSNTAGASLSIYNKEIINNLTQLETIKILLTTDHQSDLSSFDFAKLNNLKNLEYNIDWYSIYDENDYQNYVLPKNIDKLINLEHLYLTIGNEPQDISTLNKLRNLQDPFLFIP</sequence>
<feature type="domain" description="Disease resistance R13L4/SHOC-2-like LRR" evidence="3">
    <location>
        <begin position="221"/>
        <end position="389"/>
    </location>
</feature>
<dbReference type="Pfam" id="PF23598">
    <property type="entry name" value="LRR_14"/>
    <property type="match status" value="1"/>
</dbReference>
<name>A0A511NDE3_9FLAO</name>
<keyword evidence="5" id="KW-1185">Reference proteome</keyword>
<dbReference type="Gene3D" id="3.80.10.10">
    <property type="entry name" value="Ribonuclease Inhibitor"/>
    <property type="match status" value="1"/>
</dbReference>
<keyword evidence="1" id="KW-0677">Repeat</keyword>
<dbReference type="InterPro" id="IPR032675">
    <property type="entry name" value="LRR_dom_sf"/>
</dbReference>
<proteinExistence type="predicted"/>
<dbReference type="AlphaFoldDB" id="A0A511NDE3"/>
<dbReference type="PANTHER" id="PTHR47186:SF61">
    <property type="entry name" value="LEUCINE-RICH REPEAT-CONTAINING PROTEIN 57-RELATED"/>
    <property type="match status" value="1"/>
</dbReference>
<feature type="signal peptide" evidence="2">
    <location>
        <begin position="1"/>
        <end position="18"/>
    </location>
</feature>
<evidence type="ECO:0000259" key="3">
    <source>
        <dbReference type="Pfam" id="PF23598"/>
    </source>
</evidence>
<dbReference type="EMBL" id="BJXC01000003">
    <property type="protein sequence ID" value="GEM50832.1"/>
    <property type="molecule type" value="Genomic_DNA"/>
</dbReference>
<evidence type="ECO:0000256" key="2">
    <source>
        <dbReference type="SAM" id="SignalP"/>
    </source>
</evidence>
<dbReference type="STRING" id="1218108.GCA_000382425_01204"/>
<dbReference type="Proteomes" id="UP000321245">
    <property type="component" value="Unassembled WGS sequence"/>
</dbReference>
<gene>
    <name evidence="4" type="ORF">EB1_06220</name>
</gene>
<organism evidence="4 5">
    <name type="scientific">Empedobacter brevis NBRC 14943 = ATCC 43319</name>
    <dbReference type="NCBI Taxonomy" id="1218108"/>
    <lineage>
        <taxon>Bacteria</taxon>
        <taxon>Pseudomonadati</taxon>
        <taxon>Bacteroidota</taxon>
        <taxon>Flavobacteriia</taxon>
        <taxon>Flavobacteriales</taxon>
        <taxon>Weeksellaceae</taxon>
        <taxon>Empedobacter</taxon>
    </lineage>
</organism>
<feature type="chain" id="PRO_5022230500" description="Disease resistance R13L4/SHOC-2-like LRR domain-containing protein" evidence="2">
    <location>
        <begin position="19"/>
        <end position="423"/>
    </location>
</feature>
<protein>
    <recommendedName>
        <fullName evidence="3">Disease resistance R13L4/SHOC-2-like LRR domain-containing protein</fullName>
    </recommendedName>
</protein>
<dbReference type="SUPFAM" id="SSF52047">
    <property type="entry name" value="RNI-like"/>
    <property type="match status" value="1"/>
</dbReference>
<evidence type="ECO:0000313" key="5">
    <source>
        <dbReference type="Proteomes" id="UP000321245"/>
    </source>
</evidence>
<reference evidence="4 5" key="1">
    <citation type="submission" date="2019-07" db="EMBL/GenBank/DDBJ databases">
        <title>Whole genome shotgun sequence of Empedobacter brevis NBRC 14943.</title>
        <authorList>
            <person name="Hosoyama A."/>
            <person name="Uohara A."/>
            <person name="Ohji S."/>
            <person name="Ichikawa N."/>
        </authorList>
    </citation>
    <scope>NUCLEOTIDE SEQUENCE [LARGE SCALE GENOMIC DNA]</scope>
    <source>
        <strain evidence="4 5">NBRC 14943</strain>
    </source>
</reference>
<evidence type="ECO:0000313" key="4">
    <source>
        <dbReference type="EMBL" id="GEM50832.1"/>
    </source>
</evidence>
<dbReference type="OrthoDB" id="8924492at2"/>
<dbReference type="PANTHER" id="PTHR47186">
    <property type="entry name" value="LEUCINE-RICH REPEAT-CONTAINING PROTEIN 57"/>
    <property type="match status" value="1"/>
</dbReference>
<evidence type="ECO:0000256" key="1">
    <source>
        <dbReference type="ARBA" id="ARBA00022737"/>
    </source>
</evidence>
<comment type="caution">
    <text evidence="4">The sequence shown here is derived from an EMBL/GenBank/DDBJ whole genome shotgun (WGS) entry which is preliminary data.</text>
</comment>
<dbReference type="InterPro" id="IPR055414">
    <property type="entry name" value="LRR_R13L4/SHOC2-like"/>
</dbReference>
<dbReference type="RefSeq" id="WP_019974713.1">
    <property type="nucleotide sequence ID" value="NZ_BJXC01000003.1"/>
</dbReference>
<dbReference type="GeneID" id="84649418"/>
<accession>A0A511NDE3</accession>